<dbReference type="RefSeq" id="WP_081190861.1">
    <property type="nucleotide sequence ID" value="NZ_MWIH01000003.1"/>
</dbReference>
<dbReference type="Pfam" id="PF01547">
    <property type="entry name" value="SBP_bac_1"/>
    <property type="match status" value="1"/>
</dbReference>
<dbReference type="Gene3D" id="3.40.190.10">
    <property type="entry name" value="Periplasmic binding protein-like II"/>
    <property type="match status" value="2"/>
</dbReference>
<protein>
    <submittedName>
        <fullName evidence="2">Sugar ABC transporter substrate-binding protein</fullName>
    </submittedName>
</protein>
<feature type="signal peptide" evidence="1">
    <location>
        <begin position="1"/>
        <end position="20"/>
    </location>
</feature>
<comment type="caution">
    <text evidence="2">The sequence shown here is derived from an EMBL/GenBank/DDBJ whole genome shotgun (WGS) entry which is preliminary data.</text>
</comment>
<organism evidence="2 3">
    <name type="scientific">Saccharomonospora piscinae</name>
    <dbReference type="NCBI Taxonomy" id="687388"/>
    <lineage>
        <taxon>Bacteria</taxon>
        <taxon>Bacillati</taxon>
        <taxon>Actinomycetota</taxon>
        <taxon>Actinomycetes</taxon>
        <taxon>Pseudonocardiales</taxon>
        <taxon>Pseudonocardiaceae</taxon>
        <taxon>Saccharomonospora</taxon>
    </lineage>
</organism>
<evidence type="ECO:0000313" key="3">
    <source>
        <dbReference type="Proteomes" id="UP000192591"/>
    </source>
</evidence>
<dbReference type="InterPro" id="IPR006059">
    <property type="entry name" value="SBP"/>
</dbReference>
<proteinExistence type="predicted"/>
<dbReference type="EMBL" id="MWIH01000003">
    <property type="protein sequence ID" value="OQO93945.1"/>
    <property type="molecule type" value="Genomic_DNA"/>
</dbReference>
<dbReference type="Proteomes" id="UP000192591">
    <property type="component" value="Unassembled WGS sequence"/>
</dbReference>
<feature type="chain" id="PRO_5038837922" evidence="1">
    <location>
        <begin position="21"/>
        <end position="435"/>
    </location>
</feature>
<dbReference type="SUPFAM" id="SSF53850">
    <property type="entry name" value="Periplasmic binding protein-like II"/>
    <property type="match status" value="1"/>
</dbReference>
<name>A0A1V9A9Y9_SACPI</name>
<dbReference type="PANTHER" id="PTHR43649:SF14">
    <property type="entry name" value="BLR3389 PROTEIN"/>
    <property type="match status" value="1"/>
</dbReference>
<accession>A0A1V9A9Y9</accession>
<gene>
    <name evidence="2" type="ORF">B1813_05375</name>
</gene>
<reference evidence="2 3" key="1">
    <citation type="submission" date="2017-02" db="EMBL/GenBank/DDBJ databases">
        <title>Draft genome of Saccharomonospora sp. 154.</title>
        <authorList>
            <person name="Alonso-Carmona G.S."/>
            <person name="De La Haba R."/>
            <person name="Vera-Gargallo B."/>
            <person name="Sandoval-Trujillo A.H."/>
            <person name="Ramirez-Duran N."/>
            <person name="Ventosa A."/>
        </authorList>
    </citation>
    <scope>NUCLEOTIDE SEQUENCE [LARGE SCALE GENOMIC DNA]</scope>
    <source>
        <strain evidence="2 3">LRS4.154</strain>
    </source>
</reference>
<dbReference type="PROSITE" id="PS51257">
    <property type="entry name" value="PROKAR_LIPOPROTEIN"/>
    <property type="match status" value="1"/>
</dbReference>
<evidence type="ECO:0000256" key="1">
    <source>
        <dbReference type="SAM" id="SignalP"/>
    </source>
</evidence>
<evidence type="ECO:0000313" key="2">
    <source>
        <dbReference type="EMBL" id="OQO93945.1"/>
    </source>
</evidence>
<dbReference type="STRING" id="1962155.B1813_05375"/>
<dbReference type="AlphaFoldDB" id="A0A1V9A9Y9"/>
<keyword evidence="3" id="KW-1185">Reference proteome</keyword>
<keyword evidence="1" id="KW-0732">Signal</keyword>
<dbReference type="PANTHER" id="PTHR43649">
    <property type="entry name" value="ARABINOSE-BINDING PROTEIN-RELATED"/>
    <property type="match status" value="1"/>
</dbReference>
<dbReference type="InterPro" id="IPR050490">
    <property type="entry name" value="Bact_solute-bd_prot1"/>
</dbReference>
<sequence length="435" mass="46122">MALGTRRRTLCAAGAVTVLALSTACGTSGPGGGSGADAWALTGGDEQTIRGSFDNWAERSPDQAFAVEFFANDAYKQKIRTSIGAGGAPTLIFGWGGGSLREWVDADKVLPMSEILDDDAAVGERFLPSVLDTGVVDGETYALPNNGMQPVVLYFNRALFDRIDAQPPETWDELMALLPRFNDAGIAPFAMGGQSKWPQLMWLQYLVDRIGGPEVFDAVVAGEPGAWSDPAMVRAAEMIRELVDAGGFINGYNSIAADTGADSALLYTDKAAMYLMGSWAYPSIKDAAPDFIESGELGWTTFPTVEGGAGDPANIVGNPANYWAVSADATTEQREAAAAYLADGLMTDDDVTSLLENGSVPPVSGIEDKLSATDAPDYLSFVYELASEAPHFQLSWDQALPSNQADELLTNLEQLFTGQLSAEQFCAAMDATLGQ</sequence>